<dbReference type="InterPro" id="IPR043502">
    <property type="entry name" value="DNA/RNA_pol_sf"/>
</dbReference>
<dbReference type="PANTHER" id="PTHR32108:SF9">
    <property type="entry name" value="REVERSE TRANSCRIPTASE RNASE H-LIKE DOMAIN-CONTAINING PROTEIN"/>
    <property type="match status" value="1"/>
</dbReference>
<dbReference type="PROSITE" id="PS50174">
    <property type="entry name" value="G_PATCH"/>
    <property type="match status" value="1"/>
</dbReference>
<dbReference type="GO" id="GO:0003676">
    <property type="term" value="F:nucleic acid binding"/>
    <property type="evidence" value="ECO:0007669"/>
    <property type="project" value="InterPro"/>
</dbReference>
<dbReference type="InterPro" id="IPR000477">
    <property type="entry name" value="RT_dom"/>
</dbReference>
<dbReference type="Gene3D" id="3.10.10.10">
    <property type="entry name" value="HIV Type 1 Reverse Transcriptase, subunit A, domain 1"/>
    <property type="match status" value="1"/>
</dbReference>
<feature type="coiled-coil region" evidence="1">
    <location>
        <begin position="713"/>
        <end position="740"/>
    </location>
</feature>
<dbReference type="CDD" id="cd00303">
    <property type="entry name" value="retropepsin_like"/>
    <property type="match status" value="1"/>
</dbReference>
<dbReference type="InterPro" id="IPR056647">
    <property type="entry name" value="DUF7745"/>
</dbReference>
<protein>
    <recommendedName>
        <fullName evidence="3">G-patch domain-containing protein</fullName>
    </recommendedName>
</protein>
<dbReference type="Gene3D" id="2.40.70.10">
    <property type="entry name" value="Acid Proteases"/>
    <property type="match status" value="1"/>
</dbReference>
<organism evidence="4 5">
    <name type="scientific">Hibiscus syriacus</name>
    <name type="common">Rose of Sharon</name>
    <dbReference type="NCBI Taxonomy" id="106335"/>
    <lineage>
        <taxon>Eukaryota</taxon>
        <taxon>Viridiplantae</taxon>
        <taxon>Streptophyta</taxon>
        <taxon>Embryophyta</taxon>
        <taxon>Tracheophyta</taxon>
        <taxon>Spermatophyta</taxon>
        <taxon>Magnoliopsida</taxon>
        <taxon>eudicotyledons</taxon>
        <taxon>Gunneridae</taxon>
        <taxon>Pentapetalae</taxon>
        <taxon>rosids</taxon>
        <taxon>malvids</taxon>
        <taxon>Malvales</taxon>
        <taxon>Malvaceae</taxon>
        <taxon>Malvoideae</taxon>
        <taxon>Hibiscus</taxon>
    </lineage>
</organism>
<evidence type="ECO:0000313" key="4">
    <source>
        <dbReference type="EMBL" id="KAE8694017.1"/>
    </source>
</evidence>
<dbReference type="InterPro" id="IPR021109">
    <property type="entry name" value="Peptidase_aspartic_dom_sf"/>
</dbReference>
<dbReference type="InterPro" id="IPR043128">
    <property type="entry name" value="Rev_trsase/Diguanyl_cyclase"/>
</dbReference>
<dbReference type="SUPFAM" id="SSF56672">
    <property type="entry name" value="DNA/RNA polymerases"/>
    <property type="match status" value="1"/>
</dbReference>
<dbReference type="SUPFAM" id="SSF50630">
    <property type="entry name" value="Acid proteases"/>
    <property type="match status" value="1"/>
</dbReference>
<name>A0A6A2ZRB2_HIBSY</name>
<evidence type="ECO:0000256" key="2">
    <source>
        <dbReference type="SAM" id="MobiDB-lite"/>
    </source>
</evidence>
<dbReference type="EMBL" id="VEPZ02001112">
    <property type="protein sequence ID" value="KAE8694017.1"/>
    <property type="molecule type" value="Genomic_DNA"/>
</dbReference>
<feature type="region of interest" description="Disordered" evidence="2">
    <location>
        <begin position="434"/>
        <end position="465"/>
    </location>
</feature>
<keyword evidence="5" id="KW-1185">Reference proteome</keyword>
<evidence type="ECO:0000259" key="3">
    <source>
        <dbReference type="PROSITE" id="PS50174"/>
    </source>
</evidence>
<evidence type="ECO:0000313" key="5">
    <source>
        <dbReference type="Proteomes" id="UP000436088"/>
    </source>
</evidence>
<proteinExistence type="predicted"/>
<feature type="coiled-coil region" evidence="1">
    <location>
        <begin position="822"/>
        <end position="849"/>
    </location>
</feature>
<evidence type="ECO:0000256" key="1">
    <source>
        <dbReference type="SAM" id="Coils"/>
    </source>
</evidence>
<reference evidence="4" key="1">
    <citation type="submission" date="2019-09" db="EMBL/GenBank/DDBJ databases">
        <title>Draft genome information of white flower Hibiscus syriacus.</title>
        <authorList>
            <person name="Kim Y.-M."/>
        </authorList>
    </citation>
    <scope>NUCLEOTIDE SEQUENCE [LARGE SCALE GENOMIC DNA]</scope>
    <source>
        <strain evidence="4">YM2019G1</strain>
    </source>
</reference>
<dbReference type="PANTHER" id="PTHR32108">
    <property type="entry name" value="DNA-DIRECTED RNA POLYMERASE SUBUNIT ALPHA"/>
    <property type="match status" value="1"/>
</dbReference>
<keyword evidence="1" id="KW-0175">Coiled coil</keyword>
<comment type="caution">
    <text evidence="4">The sequence shown here is derived from an EMBL/GenBank/DDBJ whole genome shotgun (WGS) entry which is preliminary data.</text>
</comment>
<feature type="compositionally biased region" description="Basic and acidic residues" evidence="2">
    <location>
        <begin position="438"/>
        <end position="465"/>
    </location>
</feature>
<feature type="region of interest" description="Disordered" evidence="2">
    <location>
        <begin position="1"/>
        <end position="27"/>
    </location>
</feature>
<accession>A0A6A2ZRB2</accession>
<dbReference type="Gene3D" id="3.30.70.270">
    <property type="match status" value="1"/>
</dbReference>
<feature type="compositionally biased region" description="Basic and acidic residues" evidence="2">
    <location>
        <begin position="1004"/>
        <end position="1023"/>
    </location>
</feature>
<dbReference type="InterPro" id="IPR000467">
    <property type="entry name" value="G_patch_dom"/>
</dbReference>
<dbReference type="CDD" id="cd01647">
    <property type="entry name" value="RT_LTR"/>
    <property type="match status" value="1"/>
</dbReference>
<dbReference type="Proteomes" id="UP000436088">
    <property type="component" value="Unassembled WGS sequence"/>
</dbReference>
<sequence length="1966" mass="226178">MDKSFHNKEVDNAEVRSWSEETQRKKGDSLTEDYISVLPEVAPVSLKQNDLQELREIWESWNSDVKYSFWQKYGDIALLLYVKVNEPLIKALIQFWNPAYSCFSFNKEDMIPTLEEYTSLFHFETIHLDRIYSKASRTQSFKSKLARITGMGENDIKKSIEMFALGIYGLMIFPKVLYHVEAAVIDLFERLERKVNPVSTVLAETFRALSSCRRAESSRFTGKDWVSLFRNLQEHDIVWRVPWLAFVDVLYKCGDSDWVTLLGLWGGVGYAPLMVLRQFGARQFIPATSGLKASEFVYCGDHYKKTACAMSEAWKSTFRTDFIAAEVMLTPDYMAWRAVRKNDILPLADRDQTIPLEAQFKYVPSKLEILKSEFEAEIARKEAECEALRQKNFMLDIDRGFYNTQFELMRKRKDEVEANLTSLQSDYQKMSRARRDRRVRDVRAEREHRVREVETEKKKRNQELESERRSWVRALKSERTEAKELRQRYTLSKKREEELHANIEELRMKTNNMQLELERCGAKNERIEVLNQEMHEMESRHEEELARAKAKNEEYSAYVMQLESSLSAENSQRCPVDQRVSLEENAALQKKIHDLEAALRSCQTQIAGLKHTVQGTRLQWQNSNDHFRDWKTNVNHVIRETMNQLSGIARQLREMDLQAKVIQSYTNPASGVGKRVDWLVNQIVELNIRARPFLILGNFKHHYNTRKAMDDKIAQIERTQLQLQDDLRKMQEDMLKAQEDMLSKLANILGGRNPEHGKAHEQTSEEPLYPPGFTPVQSPNIQETSIHTKVHINPDGIAVNPQPGSCSHPEESPYHQVPDLDEEAKKSENKLLQEQYKQLANEVQAMKEDTSLYGIDAKELSLVPDLVLPPKFKTPDFEKYDGTQCPSAHITMFCRKMTGYVGDDQLLIHCFQESLYKHMKDVRPNRMVLQAMEKKHSESFRQYAQRWREVAVQVHPPLVEDETNLLFVNTLKAPFFSHFLGNPSRSFADIVTAGEMIEMAIKSGKLEGGDSSKKQPMRKKENKVSNVRQYDSHNITVSRPQGTVASPQIDNRQWARDPRRERPQFDPILMTYKELFHELYDRHVVSPYHVDPIQPPYPKWYDVSAKCEYHAGVSGHSIENCPAFKKVIQALRRRNVINFGDSEQPNIAQNLLPNHAGAGINAVAEEKGRMTVKNISEVMSPMSWVWCQMVKVGLLKTNLPCEQFNNEEMCHLHNCTRHSIQQCSDFLGLVQEMMDSKEIEFFKEVAEKEEAEVYASEGSSKGVYSASCPLVITPKNRVAGKVAPKVIITPPSPFPYKDNKRVPWRYTCQIGEVTKQQEEVDEVGHMTRSGRCYHKEPEKKIAVEKGKSIDVQIREDEPIVNEPVTENEAMEFLKFLKHSEYSIVEQLHKLLARISVLSLLLSSEAHRNALLKVLNQTFVSKEIPTEKLDRLVANIQADNFLSFSEDEIPSGMIGNHKALHITVRCKGHVLSRVLIDNGSALNVMPLVTLKKLPVDSTLMRSCQSVVRAFDGTKREVLGKINIPLTIGPAIYEVEFLVMDIMPTYNCLLGRPWIHQAGAVPSTLYQRIKFAIDGRLICIHAEEDIIASVSTTAPYVEVEEQAVECSFRSLEYVNAMFVAEGKKIPKPRLSNCTKMGLKLTLGRGAKTGKGFGRRLQGLVGPIYPVTKRDRFGLGYQPTLKKTEKHQEDSGIEKGKIDCKVIVENALEDLGINVITDEEFKEMRATSIYPAPLGFVLNNWTAEELPVVYKSFAENSDINNTNANDSDPEIDFEMPMSRGNRRKMRRFCLTKSLQILNLGTDEDRKEDVFAWSYEDMPGLDRELVVHKLPIKPDLAKYPEWVAILSQYQRRMGRYECVSTIEMNRASPKDNFLATYTLVDNTAGNSLFSFMDGFSGYNQIKMYPEDMEKTTFVTMWGTFCYKVMPFGLKNAGATYQRAMVTFHDMMHKEIEVYVDDMSKPRRRRNTSRI</sequence>
<dbReference type="Pfam" id="PF24924">
    <property type="entry name" value="DUF7745"/>
    <property type="match status" value="2"/>
</dbReference>
<feature type="domain" description="G-patch" evidence="3">
    <location>
        <begin position="1631"/>
        <end position="1677"/>
    </location>
</feature>
<gene>
    <name evidence="4" type="ORF">F3Y22_tig00110788pilonHSYRG00276</name>
</gene>
<feature type="compositionally biased region" description="Polar residues" evidence="2">
    <location>
        <begin position="1024"/>
        <end position="1051"/>
    </location>
</feature>
<feature type="region of interest" description="Disordered" evidence="2">
    <location>
        <begin position="1004"/>
        <end position="1059"/>
    </location>
</feature>
<dbReference type="Pfam" id="PF00078">
    <property type="entry name" value="RVT_1"/>
    <property type="match status" value="1"/>
</dbReference>